<reference evidence="3 4" key="1">
    <citation type="journal article" date="2015" name="Int. J. Syst. Evol. Microbiol.">
        <title>Gemmobacter intermedius sp. nov., isolated from a white stork (Ciconia ciconia).</title>
        <authorList>
            <person name="Kampfer P."/>
            <person name="Jerzak L."/>
            <person name="Wilharm G."/>
            <person name="Golke J."/>
            <person name="Busse H.J."/>
            <person name="Glaeser S.P."/>
        </authorList>
    </citation>
    <scope>NUCLEOTIDE SEQUENCE [LARGE SCALE GENOMIC DNA]</scope>
    <source>
        <strain evidence="3 4">119/4</strain>
    </source>
</reference>
<feature type="domain" description="Type VI secretion system IcmF C-terminal" evidence="1">
    <location>
        <begin position="459"/>
        <end position="555"/>
    </location>
</feature>
<evidence type="ECO:0000259" key="1">
    <source>
        <dbReference type="Pfam" id="PF06744"/>
    </source>
</evidence>
<dbReference type="Pfam" id="PF06761">
    <property type="entry name" value="IcmF-related"/>
    <property type="match status" value="1"/>
</dbReference>
<evidence type="ECO:0000313" key="3">
    <source>
        <dbReference type="EMBL" id="RWY44270.1"/>
    </source>
</evidence>
<name>A0A3S3UML1_9RHOB</name>
<dbReference type="OrthoDB" id="9758229at2"/>
<sequence>MIFSALRTYLMLGQAGLMVPSQVLDWFAADWAEQGGDALSVAQRARLAVHLGDLLRQPMQPVALDESLITQMRGVLARLPQARRIYAQLVIRAAAEAPPPFRVEEAAGPGAAQILRRPSGAGLTEGVEGLYTRQGFHQVILPHLSDLGALLQNEAWVLGPARLPAAGDQAQRAVVQDVLGIYYRDYIARYEALLGDIDIIPFENPQHAAEGLRQLSQPDSPLLSLLNAIARQSLLSLPDDATATGAAETGAGLRDGRGDAPGSDSLGAVVEGHFRALRDLVNGTGGQPSAFERVRAVLADPRDGSSGRIGAAVRGGSSDPSRLLDRWLMQIRAARAAPEGSGLRSRLTQLWQSEVLPLCEKVTQGGYPFQPGAQAEVHPEDFLALFGPEGAIERFFQTHLTATEKAETDQNGAAQEDPALAPFVIAAFDRAAQIRDGFFAADLPSGAGFRLRPHRLGTHAPDAQDQRITLEVDGHRTAYGPEDFGDLIVPWPGRSGGARISLEPEREGVENSLHRHGPWALIRLLSAAEMRPSTEGGTLLLYRIGGRSVSFSLKSRGRFEDTLAALATFKCPQSF</sequence>
<dbReference type="InterPro" id="IPR010623">
    <property type="entry name" value="IcmF_C"/>
</dbReference>
<evidence type="ECO:0000259" key="2">
    <source>
        <dbReference type="Pfam" id="PF06761"/>
    </source>
</evidence>
<keyword evidence="4" id="KW-1185">Reference proteome</keyword>
<organism evidence="3 4">
    <name type="scientific">Falsigemmobacter intermedius</name>
    <dbReference type="NCBI Taxonomy" id="1553448"/>
    <lineage>
        <taxon>Bacteria</taxon>
        <taxon>Pseudomonadati</taxon>
        <taxon>Pseudomonadota</taxon>
        <taxon>Alphaproteobacteria</taxon>
        <taxon>Rhodobacterales</taxon>
        <taxon>Paracoccaceae</taxon>
        <taxon>Falsigemmobacter</taxon>
    </lineage>
</organism>
<dbReference type="InterPro" id="IPR009612">
    <property type="entry name" value="IcmF-rel"/>
</dbReference>
<gene>
    <name evidence="3" type="ORF">EP867_02495</name>
</gene>
<dbReference type="Proteomes" id="UP000287168">
    <property type="component" value="Unassembled WGS sequence"/>
</dbReference>
<dbReference type="EMBL" id="SBLC01000003">
    <property type="protein sequence ID" value="RWY44270.1"/>
    <property type="molecule type" value="Genomic_DNA"/>
</dbReference>
<comment type="caution">
    <text evidence="3">The sequence shown here is derived from an EMBL/GenBank/DDBJ whole genome shotgun (WGS) entry which is preliminary data.</text>
</comment>
<feature type="domain" description="IcmF-related" evidence="2">
    <location>
        <begin position="4"/>
        <end position="232"/>
    </location>
</feature>
<proteinExistence type="predicted"/>
<protein>
    <recommendedName>
        <fullName evidence="5">IcmF-related protein</fullName>
    </recommendedName>
</protein>
<dbReference type="PANTHER" id="PTHR36153">
    <property type="entry name" value="INNER MEMBRANE PROTEIN-RELATED"/>
    <property type="match status" value="1"/>
</dbReference>
<dbReference type="Pfam" id="PF06744">
    <property type="entry name" value="IcmF_C"/>
    <property type="match status" value="1"/>
</dbReference>
<evidence type="ECO:0000313" key="4">
    <source>
        <dbReference type="Proteomes" id="UP000287168"/>
    </source>
</evidence>
<accession>A0A3S3UML1</accession>
<dbReference type="InterPro" id="IPR053156">
    <property type="entry name" value="T6SS_TssM-like"/>
</dbReference>
<dbReference type="AlphaFoldDB" id="A0A3S3UML1"/>
<dbReference type="PANTHER" id="PTHR36153:SF1">
    <property type="entry name" value="TYPE VI SECRETION SYSTEM COMPONENT TSSM1"/>
    <property type="match status" value="1"/>
</dbReference>
<evidence type="ECO:0008006" key="5">
    <source>
        <dbReference type="Google" id="ProtNLM"/>
    </source>
</evidence>